<evidence type="ECO:0000256" key="1">
    <source>
        <dbReference type="ARBA" id="ARBA00022737"/>
    </source>
</evidence>
<dbReference type="Pfam" id="PF24883">
    <property type="entry name" value="NPHP3_N"/>
    <property type="match status" value="1"/>
</dbReference>
<proteinExistence type="predicted"/>
<organism evidence="3 4">
    <name type="scientific">Choiromyces venosus 120613-1</name>
    <dbReference type="NCBI Taxonomy" id="1336337"/>
    <lineage>
        <taxon>Eukaryota</taxon>
        <taxon>Fungi</taxon>
        <taxon>Dikarya</taxon>
        <taxon>Ascomycota</taxon>
        <taxon>Pezizomycotina</taxon>
        <taxon>Pezizomycetes</taxon>
        <taxon>Pezizales</taxon>
        <taxon>Tuberaceae</taxon>
        <taxon>Choiromyces</taxon>
    </lineage>
</organism>
<gene>
    <name evidence="3" type="ORF">L873DRAFT_660958</name>
</gene>
<dbReference type="InterPro" id="IPR056884">
    <property type="entry name" value="NPHP3-like_N"/>
</dbReference>
<feature type="domain" description="Nephrocystin 3-like N-terminal" evidence="2">
    <location>
        <begin position="142"/>
        <end position="191"/>
    </location>
</feature>
<keyword evidence="1" id="KW-0677">Repeat</keyword>
<evidence type="ECO:0000259" key="2">
    <source>
        <dbReference type="Pfam" id="PF24883"/>
    </source>
</evidence>
<keyword evidence="4" id="KW-1185">Reference proteome</keyword>
<dbReference type="AlphaFoldDB" id="A0A3N4IYM2"/>
<dbReference type="EMBL" id="ML120581">
    <property type="protein sequence ID" value="RPA89421.1"/>
    <property type="molecule type" value="Genomic_DNA"/>
</dbReference>
<dbReference type="OrthoDB" id="448455at2759"/>
<name>A0A3N4IYM2_9PEZI</name>
<protein>
    <recommendedName>
        <fullName evidence="2">Nephrocystin 3-like N-terminal domain-containing protein</fullName>
    </recommendedName>
</protein>
<sequence>MFPPRVAEEGNSNVPAQFSSIRVFTVGDALYPCSDSRVHRSLITPLFFSPARARTVLRELINPLECYSISKFNQPFGQKVMANTTYAPSLNMDDSNARSGNIISSFNKAVYTSDVDAHIIQWLSPREPQNRHHGVSADRFDGVGSWLLATNEFRGWRDSEGGVGKAVVFCSGYPGVGKTYLSSLVIDGLCDRAGTKILRLWASIAISLRKENRRSRT</sequence>
<reference evidence="3 4" key="1">
    <citation type="journal article" date="2018" name="Nat. Ecol. Evol.">
        <title>Pezizomycetes genomes reveal the molecular basis of ectomycorrhizal truffle lifestyle.</title>
        <authorList>
            <person name="Murat C."/>
            <person name="Payen T."/>
            <person name="Noel B."/>
            <person name="Kuo A."/>
            <person name="Morin E."/>
            <person name="Chen J."/>
            <person name="Kohler A."/>
            <person name="Krizsan K."/>
            <person name="Balestrini R."/>
            <person name="Da Silva C."/>
            <person name="Montanini B."/>
            <person name="Hainaut M."/>
            <person name="Levati E."/>
            <person name="Barry K.W."/>
            <person name="Belfiori B."/>
            <person name="Cichocki N."/>
            <person name="Clum A."/>
            <person name="Dockter R.B."/>
            <person name="Fauchery L."/>
            <person name="Guy J."/>
            <person name="Iotti M."/>
            <person name="Le Tacon F."/>
            <person name="Lindquist E.A."/>
            <person name="Lipzen A."/>
            <person name="Malagnac F."/>
            <person name="Mello A."/>
            <person name="Molinier V."/>
            <person name="Miyauchi S."/>
            <person name="Poulain J."/>
            <person name="Riccioni C."/>
            <person name="Rubini A."/>
            <person name="Sitrit Y."/>
            <person name="Splivallo R."/>
            <person name="Traeger S."/>
            <person name="Wang M."/>
            <person name="Zifcakova L."/>
            <person name="Wipf D."/>
            <person name="Zambonelli A."/>
            <person name="Paolocci F."/>
            <person name="Nowrousian M."/>
            <person name="Ottonello S."/>
            <person name="Baldrian P."/>
            <person name="Spatafora J.W."/>
            <person name="Henrissat B."/>
            <person name="Nagy L.G."/>
            <person name="Aury J.M."/>
            <person name="Wincker P."/>
            <person name="Grigoriev I.V."/>
            <person name="Bonfante P."/>
            <person name="Martin F.M."/>
        </authorList>
    </citation>
    <scope>NUCLEOTIDE SEQUENCE [LARGE SCALE GENOMIC DNA]</scope>
    <source>
        <strain evidence="3 4">120613-1</strain>
    </source>
</reference>
<accession>A0A3N4IYM2</accession>
<dbReference type="Proteomes" id="UP000276215">
    <property type="component" value="Unassembled WGS sequence"/>
</dbReference>
<evidence type="ECO:0000313" key="4">
    <source>
        <dbReference type="Proteomes" id="UP000276215"/>
    </source>
</evidence>
<evidence type="ECO:0000313" key="3">
    <source>
        <dbReference type="EMBL" id="RPA89421.1"/>
    </source>
</evidence>
<dbReference type="PANTHER" id="PTHR10039">
    <property type="entry name" value="AMELOGENIN"/>
    <property type="match status" value="1"/>
</dbReference>